<dbReference type="Proteomes" id="UP000007266">
    <property type="component" value="Unassembled WGS sequence"/>
</dbReference>
<dbReference type="Gene3D" id="4.10.60.10">
    <property type="entry name" value="Zinc finger, CCHC-type"/>
    <property type="match status" value="2"/>
</dbReference>
<protein>
    <recommendedName>
        <fullName evidence="7">Reverse transcriptase domain-containing protein</fullName>
    </recommendedName>
</protein>
<dbReference type="PANTHER" id="PTHR19446">
    <property type="entry name" value="REVERSE TRANSCRIPTASES"/>
    <property type="match status" value="1"/>
</dbReference>
<dbReference type="GO" id="GO:0008270">
    <property type="term" value="F:zinc ion binding"/>
    <property type="evidence" value="ECO:0007669"/>
    <property type="project" value="UniProtKB-KW"/>
</dbReference>
<dbReference type="EMBL" id="KQ973256">
    <property type="protein sequence ID" value="KXZ75595.1"/>
    <property type="molecule type" value="Genomic_DNA"/>
</dbReference>
<dbReference type="GO" id="GO:0003676">
    <property type="term" value="F:nucleic acid binding"/>
    <property type="evidence" value="ECO:0007669"/>
    <property type="project" value="InterPro"/>
</dbReference>
<reference evidence="5 6" key="2">
    <citation type="journal article" date="2010" name="Nucleic Acids Res.">
        <title>BeetleBase in 2010: revisions to provide comprehensive genomic information for Tribolium castaneum.</title>
        <authorList>
            <person name="Kim H.S."/>
            <person name="Murphy T."/>
            <person name="Xia J."/>
            <person name="Caragea D."/>
            <person name="Park Y."/>
            <person name="Beeman R.W."/>
            <person name="Lorenzen M.D."/>
            <person name="Butcher S."/>
            <person name="Manak J.R."/>
            <person name="Brown S.J."/>
        </authorList>
    </citation>
    <scope>NUCLEOTIDE SEQUENCE [LARGE SCALE GENOMIC DNA]</scope>
    <source>
        <strain evidence="5 6">Georgia GA2</strain>
    </source>
</reference>
<feature type="region of interest" description="Disordered" evidence="2">
    <location>
        <begin position="1581"/>
        <end position="1609"/>
    </location>
</feature>
<dbReference type="InParanoid" id="A0A139W8J5"/>
<evidence type="ECO:0000259" key="4">
    <source>
        <dbReference type="PROSITE" id="PS50878"/>
    </source>
</evidence>
<feature type="region of interest" description="Disordered" evidence="2">
    <location>
        <begin position="1192"/>
        <end position="1254"/>
    </location>
</feature>
<dbReference type="CDD" id="cd01650">
    <property type="entry name" value="RT_nLTR_like"/>
    <property type="match status" value="1"/>
</dbReference>
<feature type="compositionally biased region" description="Basic and acidic residues" evidence="2">
    <location>
        <begin position="1382"/>
        <end position="1395"/>
    </location>
</feature>
<dbReference type="GO" id="GO:0071897">
    <property type="term" value="P:DNA biosynthetic process"/>
    <property type="evidence" value="ECO:0007669"/>
    <property type="project" value="UniProtKB-ARBA"/>
</dbReference>
<feature type="region of interest" description="Disordered" evidence="2">
    <location>
        <begin position="1010"/>
        <end position="1048"/>
    </location>
</feature>
<feature type="region of interest" description="Disordered" evidence="2">
    <location>
        <begin position="1382"/>
        <end position="1401"/>
    </location>
</feature>
<proteinExistence type="predicted"/>
<name>A0A139W8J5_TRICA</name>
<dbReference type="Gene3D" id="3.60.10.10">
    <property type="entry name" value="Endonuclease/exonuclease/phosphatase"/>
    <property type="match status" value="1"/>
</dbReference>
<evidence type="ECO:0008006" key="7">
    <source>
        <dbReference type="Google" id="ProtNLM"/>
    </source>
</evidence>
<feature type="compositionally biased region" description="Polar residues" evidence="2">
    <location>
        <begin position="1034"/>
        <end position="1044"/>
    </location>
</feature>
<sequence length="1863" mass="210370">MCRIVEKLRPERCHRCLKYGHRAKECKEKAGENNTEKGGRCLKCGRWGHHAKACQNEPHCYECEQQGHRADSMACPKMAHAMLAKLTHELEASVVTVSEPNLTLAEKEAWLVDDTGSAAIKITDRSLNITDSGNGSSFAWARTGDMTYISCYISPNISAAAFETRLQELEAFLRTHHGNKLLTGDFNAANRAWGSSTNDRRGQLVIEMTEALGMTLLNTGHSPTFLGSGGTSIVDLAFIDDSAAGRVRNWTVLEAETMSDHRAIAIDIEDHRARPATGDHRYGGKAHALRWTKDRDKQLREQLAEILPRINTVDPISVSRAIGEAAQRSLKKIANNRKPIFWWTDEVGNARQRCNAARRRAGRARDDRKTELWRIYKDERKALKKEIKKAKAEAWQRLIEDIEHDPWGKGYRIAIGRAAPRQQVSERERWRAARELFPQCAIPTYDMQEACEPTMFSYEEIQAAAARMRMGKAAGPDGLGPEIVQAAVAASPETISGLVNDLLKSQKFPEQWKRARLALIPKAKKSPDKLPKYRPICVLDSLGKFYEQLILARLLGELEAKGGLSDSQYGFVRGRSTIDAMQDVLRVVEWCSTGSYGRRELCALILLDVANAFNSVRWPDIIQALIDKGISAYLVNLVRSYLTDRFIIVQHGDGFNATCGVPQGSVLGPLLWNLVYDEVLHLDVPVGVRLFAFADDLAMVAMGMTVDELQNNANLALDTVNRWMCSKHLTLAAEKTEAVIMTGRRDHADIRFTVGDSVVKPSESARYLGVYMDRKRTFAQHIAEAAAGTTKLTGKLSRILPNLRGASEGRRRTIAAAVTSKMMYGSEIWSKGLDKLSNAEKVNRAQRPIMLRVACAYRTVATTSLQVLCSMVPWDLLALERRATFKRPENRKAEREKTIRQWKDRWDKESRHSWTKRLIPEIEPWLTRRHGLLDFYTTQMMTGHGCFSSYLSRIGREATEDCWYCDCTRDDAEHTFFDCPRWTEERSEVELILGAFPEPEALVGEMLKDERTKREGERAQAPDAEAPLADGIDNSEQPTRSNVLKDSPGSAATLLMRKRGLVGESPTLSGPLRTYHQRPGGRLLELPLNLGKKKKKKKVRSGQVRSGQVRSGPRVKFGWSSIGRLPRWRIGESLPDMGGTGEIKYPGRTKTSQDHTVTPDVVWKRGPRGFGAARKKLTVQGRDTLVPVGEGVVGQALPDGQPTTVQTPSVRSQAEASPKATDFKRGSRQTLYEKISRSHSLGSADKKRKYTDMSPGYERSIEPYKKVESPEAFVLTEALDMVIKLGLDLERRIENNTKREIKDLSARLKRQVEILSRTSVRAWVESHRYIEPEKIQIDVDIQTEALGEGHADELARKEETHNEEILSLRSEVERLRQENEELRRMNRQPQEKTPHDQTTPQVYEGLKENVTAENFEKLIDLKWTNQAYAKTTFVRNDAVKCEDQVVVVEAASGEDVAERLTTRFPEIAPATATSVPTPGTALCVTKSRTIELENGERVEDIIGRSILLNIGKDHQNRRKNLMNGMRKVATLASNKGIKKFRLYSLIDEPNSQKFETRKITEWALYDTEMMAEVYVPRARNRKSTAGASEPEPESEEWEEQKTKRRRTTKTITVSKAETDEQTYASMLKRLKGEINVEEIGVTVKGVYETSDGRIKINLTEKGKGNCEKFRTAIEEKLGNKAEAKITTARKELIITGIDKETTEEEVRLAIQQHYTEKTACPEDTQVRSFHSNERTNKQTATVLVPETEALHLLQKRKVIIGWTMCRIVEKLRPERCHMCLKYGHRAKECKEKAGENNTEKGGRCLKCGRWGHHAKACQNEPHCYECEQQGHRADSMACPKYRILVEKMRRSTGANNTSTKRRE</sequence>
<dbReference type="InterPro" id="IPR043502">
    <property type="entry name" value="DNA/RNA_pol_sf"/>
</dbReference>
<dbReference type="InterPro" id="IPR036875">
    <property type="entry name" value="Znf_CCHC_sf"/>
</dbReference>
<feature type="domain" description="CCHC-type" evidence="3">
    <location>
        <begin position="12"/>
        <end position="28"/>
    </location>
</feature>
<dbReference type="Pfam" id="PF00078">
    <property type="entry name" value="RVT_1"/>
    <property type="match status" value="1"/>
</dbReference>
<dbReference type="CDD" id="cd09077">
    <property type="entry name" value="R1-I-EN"/>
    <property type="match status" value="1"/>
</dbReference>
<dbReference type="InterPro" id="IPR005135">
    <property type="entry name" value="Endo/exonuclease/phosphatase"/>
</dbReference>
<dbReference type="PROSITE" id="PS50878">
    <property type="entry name" value="RT_POL"/>
    <property type="match status" value="1"/>
</dbReference>
<feature type="domain" description="CCHC-type" evidence="3">
    <location>
        <begin position="1803"/>
        <end position="1819"/>
    </location>
</feature>
<keyword evidence="1" id="KW-0862">Zinc</keyword>
<evidence type="ECO:0000256" key="1">
    <source>
        <dbReference type="PROSITE-ProRule" id="PRU00047"/>
    </source>
</evidence>
<dbReference type="Pfam" id="PF14529">
    <property type="entry name" value="Exo_endo_phos_2"/>
    <property type="match status" value="1"/>
</dbReference>
<evidence type="ECO:0000313" key="5">
    <source>
        <dbReference type="EMBL" id="KXZ75595.1"/>
    </source>
</evidence>
<organism evidence="5 6">
    <name type="scientific">Tribolium castaneum</name>
    <name type="common">Red flour beetle</name>
    <dbReference type="NCBI Taxonomy" id="7070"/>
    <lineage>
        <taxon>Eukaryota</taxon>
        <taxon>Metazoa</taxon>
        <taxon>Ecdysozoa</taxon>
        <taxon>Arthropoda</taxon>
        <taxon>Hexapoda</taxon>
        <taxon>Insecta</taxon>
        <taxon>Pterygota</taxon>
        <taxon>Neoptera</taxon>
        <taxon>Endopterygota</taxon>
        <taxon>Coleoptera</taxon>
        <taxon>Polyphaga</taxon>
        <taxon>Cucujiformia</taxon>
        <taxon>Tenebrionidae</taxon>
        <taxon>Tenebrionidae incertae sedis</taxon>
        <taxon>Tribolium</taxon>
    </lineage>
</organism>
<dbReference type="eggNOG" id="KOG1075">
    <property type="taxonomic scope" value="Eukaryota"/>
</dbReference>
<feature type="domain" description="CCHC-type" evidence="3">
    <location>
        <begin position="40"/>
        <end position="56"/>
    </location>
</feature>
<accession>A0A139W8J5</accession>
<dbReference type="SUPFAM" id="SSF56672">
    <property type="entry name" value="DNA/RNA polymerases"/>
    <property type="match status" value="1"/>
</dbReference>
<keyword evidence="1" id="KW-0863">Zinc-finger</keyword>
<evidence type="ECO:0000259" key="3">
    <source>
        <dbReference type="PROSITE" id="PS50158"/>
    </source>
</evidence>
<dbReference type="InterPro" id="IPR001878">
    <property type="entry name" value="Znf_CCHC"/>
</dbReference>
<dbReference type="OMA" id="MACTPIN"/>
<dbReference type="SUPFAM" id="SSF56219">
    <property type="entry name" value="DNase I-like"/>
    <property type="match status" value="1"/>
</dbReference>
<reference evidence="5 6" key="1">
    <citation type="journal article" date="2008" name="Nature">
        <title>The genome of the model beetle and pest Tribolium castaneum.</title>
        <authorList>
            <consortium name="Tribolium Genome Sequencing Consortium"/>
            <person name="Richards S."/>
            <person name="Gibbs R.A."/>
            <person name="Weinstock G.M."/>
            <person name="Brown S.J."/>
            <person name="Denell R."/>
            <person name="Beeman R.W."/>
            <person name="Gibbs R."/>
            <person name="Beeman R.W."/>
            <person name="Brown S.J."/>
            <person name="Bucher G."/>
            <person name="Friedrich M."/>
            <person name="Grimmelikhuijzen C.J."/>
            <person name="Klingler M."/>
            <person name="Lorenzen M."/>
            <person name="Richards S."/>
            <person name="Roth S."/>
            <person name="Schroder R."/>
            <person name="Tautz D."/>
            <person name="Zdobnov E.M."/>
            <person name="Muzny D."/>
            <person name="Gibbs R.A."/>
            <person name="Weinstock G.M."/>
            <person name="Attaway T."/>
            <person name="Bell S."/>
            <person name="Buhay C.J."/>
            <person name="Chandrabose M.N."/>
            <person name="Chavez D."/>
            <person name="Clerk-Blankenburg K.P."/>
            <person name="Cree A."/>
            <person name="Dao M."/>
            <person name="Davis C."/>
            <person name="Chacko J."/>
            <person name="Dinh H."/>
            <person name="Dugan-Rocha S."/>
            <person name="Fowler G."/>
            <person name="Garner T.T."/>
            <person name="Garnes J."/>
            <person name="Gnirke A."/>
            <person name="Hawes A."/>
            <person name="Hernandez J."/>
            <person name="Hines S."/>
            <person name="Holder M."/>
            <person name="Hume J."/>
            <person name="Jhangiani S.N."/>
            <person name="Joshi V."/>
            <person name="Khan Z.M."/>
            <person name="Jackson L."/>
            <person name="Kovar C."/>
            <person name="Kowis A."/>
            <person name="Lee S."/>
            <person name="Lewis L.R."/>
            <person name="Margolis J."/>
            <person name="Morgan M."/>
            <person name="Nazareth L.V."/>
            <person name="Nguyen N."/>
            <person name="Okwuonu G."/>
            <person name="Parker D."/>
            <person name="Richards S."/>
            <person name="Ruiz S.J."/>
            <person name="Santibanez J."/>
            <person name="Savard J."/>
            <person name="Scherer S.E."/>
            <person name="Schneider B."/>
            <person name="Sodergren E."/>
            <person name="Tautz D."/>
            <person name="Vattahil S."/>
            <person name="Villasana D."/>
            <person name="White C.S."/>
            <person name="Wright R."/>
            <person name="Park Y."/>
            <person name="Beeman R.W."/>
            <person name="Lord J."/>
            <person name="Oppert B."/>
            <person name="Lorenzen M."/>
            <person name="Brown S."/>
            <person name="Wang L."/>
            <person name="Savard J."/>
            <person name="Tautz D."/>
            <person name="Richards S."/>
            <person name="Weinstock G."/>
            <person name="Gibbs R.A."/>
            <person name="Liu Y."/>
            <person name="Worley K."/>
            <person name="Weinstock G."/>
            <person name="Elsik C.G."/>
            <person name="Reese J.T."/>
            <person name="Elhaik E."/>
            <person name="Landan G."/>
            <person name="Graur D."/>
            <person name="Arensburger P."/>
            <person name="Atkinson P."/>
            <person name="Beeman R.W."/>
            <person name="Beidler J."/>
            <person name="Brown S.J."/>
            <person name="Demuth J.P."/>
            <person name="Drury D.W."/>
            <person name="Du Y.Z."/>
            <person name="Fujiwara H."/>
            <person name="Lorenzen M."/>
            <person name="Maselli V."/>
            <person name="Osanai M."/>
            <person name="Park Y."/>
            <person name="Robertson H.M."/>
            <person name="Tu Z."/>
            <person name="Wang J.J."/>
            <person name="Wang S."/>
            <person name="Richards S."/>
            <person name="Song H."/>
            <person name="Zhang L."/>
            <person name="Sodergren E."/>
            <person name="Werner D."/>
            <person name="Stanke M."/>
            <person name="Morgenstern B."/>
            <person name="Solovyev V."/>
            <person name="Kosarev P."/>
            <person name="Brown G."/>
            <person name="Chen H.C."/>
            <person name="Ermolaeva O."/>
            <person name="Hlavina W."/>
            <person name="Kapustin Y."/>
            <person name="Kiryutin B."/>
            <person name="Kitts P."/>
            <person name="Maglott D."/>
            <person name="Pruitt K."/>
            <person name="Sapojnikov V."/>
            <person name="Souvorov A."/>
            <person name="Mackey A.J."/>
            <person name="Waterhouse R.M."/>
            <person name="Wyder S."/>
            <person name="Zdobnov E.M."/>
            <person name="Zdobnov E.M."/>
            <person name="Wyder S."/>
            <person name="Kriventseva E.V."/>
            <person name="Kadowaki T."/>
            <person name="Bork P."/>
            <person name="Aranda M."/>
            <person name="Bao R."/>
            <person name="Beermann A."/>
            <person name="Berns N."/>
            <person name="Bolognesi R."/>
            <person name="Bonneton F."/>
            <person name="Bopp D."/>
            <person name="Brown S.J."/>
            <person name="Bucher G."/>
            <person name="Butts T."/>
            <person name="Chaumot A."/>
            <person name="Denell R.E."/>
            <person name="Ferrier D.E."/>
            <person name="Friedrich M."/>
            <person name="Gordon C.M."/>
            <person name="Jindra M."/>
            <person name="Klingler M."/>
            <person name="Lan Q."/>
            <person name="Lattorff H.M."/>
            <person name="Laudet V."/>
            <person name="von Levetsow C."/>
            <person name="Liu Z."/>
            <person name="Lutz R."/>
            <person name="Lynch J.A."/>
            <person name="da Fonseca R.N."/>
            <person name="Posnien N."/>
            <person name="Reuter R."/>
            <person name="Roth S."/>
            <person name="Savard J."/>
            <person name="Schinko J.B."/>
            <person name="Schmitt C."/>
            <person name="Schoppmeier M."/>
            <person name="Schroder R."/>
            <person name="Shippy T.D."/>
            <person name="Simonnet F."/>
            <person name="Marques-Souza H."/>
            <person name="Tautz D."/>
            <person name="Tomoyasu Y."/>
            <person name="Trauner J."/>
            <person name="Van der Zee M."/>
            <person name="Vervoort M."/>
            <person name="Wittkopp N."/>
            <person name="Wimmer E.A."/>
            <person name="Yang X."/>
            <person name="Jones A.K."/>
            <person name="Sattelle D.B."/>
            <person name="Ebert P.R."/>
            <person name="Nelson D."/>
            <person name="Scott J.G."/>
            <person name="Beeman R.W."/>
            <person name="Muthukrishnan S."/>
            <person name="Kramer K.J."/>
            <person name="Arakane Y."/>
            <person name="Beeman R.W."/>
            <person name="Zhu Q."/>
            <person name="Hogenkamp D."/>
            <person name="Dixit R."/>
            <person name="Oppert B."/>
            <person name="Jiang H."/>
            <person name="Zou Z."/>
            <person name="Marshall J."/>
            <person name="Elpidina E."/>
            <person name="Vinokurov K."/>
            <person name="Oppert C."/>
            <person name="Zou Z."/>
            <person name="Evans J."/>
            <person name="Lu Z."/>
            <person name="Zhao P."/>
            <person name="Sumathipala N."/>
            <person name="Altincicek B."/>
            <person name="Vilcinskas A."/>
            <person name="Williams M."/>
            <person name="Hultmark D."/>
            <person name="Hetru C."/>
            <person name="Jiang H."/>
            <person name="Grimmelikhuijzen C.J."/>
            <person name="Hauser F."/>
            <person name="Cazzamali G."/>
            <person name="Williamson M."/>
            <person name="Park Y."/>
            <person name="Li B."/>
            <person name="Tanaka Y."/>
            <person name="Predel R."/>
            <person name="Neupert S."/>
            <person name="Schachtner J."/>
            <person name="Verleyen P."/>
            <person name="Raible F."/>
            <person name="Bork P."/>
            <person name="Friedrich M."/>
            <person name="Walden K.K."/>
            <person name="Robertson H.M."/>
            <person name="Angeli S."/>
            <person name="Foret S."/>
            <person name="Bucher G."/>
            <person name="Schuetz S."/>
            <person name="Maleszka R."/>
            <person name="Wimmer E.A."/>
            <person name="Beeman R.W."/>
            <person name="Lorenzen M."/>
            <person name="Tomoyasu Y."/>
            <person name="Miller S.C."/>
            <person name="Grossmann D."/>
            <person name="Bucher G."/>
        </authorList>
    </citation>
    <scope>NUCLEOTIDE SEQUENCE [LARGE SCALE GENOMIC DNA]</scope>
    <source>
        <strain evidence="5 6">Georgia GA2</strain>
    </source>
</reference>
<dbReference type="SUPFAM" id="SSF57756">
    <property type="entry name" value="Retrovirus zinc finger-like domains"/>
    <property type="match status" value="2"/>
</dbReference>
<feature type="region of interest" description="Disordered" evidence="2">
    <location>
        <begin position="1092"/>
        <end position="1112"/>
    </location>
</feature>
<evidence type="ECO:0000256" key="2">
    <source>
        <dbReference type="SAM" id="MobiDB-lite"/>
    </source>
</evidence>
<keyword evidence="6" id="KW-1185">Reference proteome</keyword>
<dbReference type="InterPro" id="IPR036691">
    <property type="entry name" value="Endo/exonu/phosph_ase_sf"/>
</dbReference>
<dbReference type="SMART" id="SM00343">
    <property type="entry name" value="ZnF_C2HC"/>
    <property type="match status" value="6"/>
</dbReference>
<feature type="domain" description="Reverse transcriptase" evidence="4">
    <location>
        <begin position="501"/>
        <end position="772"/>
    </location>
</feature>
<gene>
    <name evidence="5" type="primary">AUGUSTUS-3.0.2_31602</name>
    <name evidence="5" type="ORF">TcasGA2_TC031602</name>
</gene>
<keyword evidence="1" id="KW-0479">Metal-binding</keyword>
<feature type="domain" description="CCHC-type" evidence="3">
    <location>
        <begin position="1775"/>
        <end position="1791"/>
    </location>
</feature>
<evidence type="ECO:0000313" key="6">
    <source>
        <dbReference type="Proteomes" id="UP000007266"/>
    </source>
</evidence>
<dbReference type="InterPro" id="IPR000477">
    <property type="entry name" value="RT_dom"/>
</dbReference>
<feature type="compositionally biased region" description="Polar residues" evidence="2">
    <location>
        <begin position="1201"/>
        <end position="1215"/>
    </location>
</feature>
<dbReference type="PROSITE" id="PS50158">
    <property type="entry name" value="ZF_CCHC"/>
    <property type="match status" value="4"/>
</dbReference>
<dbReference type="GO" id="GO:0003824">
    <property type="term" value="F:catalytic activity"/>
    <property type="evidence" value="ECO:0007669"/>
    <property type="project" value="InterPro"/>
</dbReference>
<feature type="compositionally biased region" description="Basic and acidic residues" evidence="2">
    <location>
        <begin position="1010"/>
        <end position="1020"/>
    </location>
</feature>